<proteinExistence type="inferred from homology"/>
<dbReference type="InterPro" id="IPR003719">
    <property type="entry name" value="Phenazine_PhzF-like"/>
</dbReference>
<dbReference type="RefSeq" id="WP_053907785.1">
    <property type="nucleotide sequence ID" value="NZ_CAWMUS010000011.1"/>
</dbReference>
<keyword evidence="2" id="KW-0413">Isomerase</keyword>
<comment type="similarity">
    <text evidence="1">Belongs to the PhzF family.</text>
</comment>
<reference evidence="4 5" key="1">
    <citation type="submission" date="2015-07" db="EMBL/GenBank/DDBJ databases">
        <title>ATOL: Assembling a taxonomically balanced genome-scale reconstruction of the evolutionary history of the Enterobacteriaceae.</title>
        <authorList>
            <person name="Plunkett G.III."/>
            <person name="Neeno-Eckwall E.C."/>
            <person name="Glasner J.D."/>
            <person name="Perna N.T."/>
        </authorList>
    </citation>
    <scope>NUCLEOTIDE SEQUENCE [LARGE SCALE GENOMIC DNA]</scope>
    <source>
        <strain evidence="4 5">ATCC 35017</strain>
    </source>
</reference>
<evidence type="ECO:0000256" key="1">
    <source>
        <dbReference type="ARBA" id="ARBA00008270"/>
    </source>
</evidence>
<dbReference type="NCBIfam" id="TIGR00654">
    <property type="entry name" value="PhzF_family"/>
    <property type="match status" value="1"/>
</dbReference>
<feature type="active site" evidence="3">
    <location>
        <position position="56"/>
    </location>
</feature>
<dbReference type="EMBL" id="LGAA01000011">
    <property type="protein sequence ID" value="KPD03377.1"/>
    <property type="molecule type" value="Genomic_DNA"/>
</dbReference>
<dbReference type="GO" id="GO:0005737">
    <property type="term" value="C:cytoplasm"/>
    <property type="evidence" value="ECO:0007669"/>
    <property type="project" value="TreeGrafter"/>
</dbReference>
<dbReference type="GO" id="GO:0016853">
    <property type="term" value="F:isomerase activity"/>
    <property type="evidence" value="ECO:0007669"/>
    <property type="project" value="UniProtKB-KW"/>
</dbReference>
<comment type="caution">
    <text evidence="4">The sequence shown here is derived from an EMBL/GenBank/DDBJ whole genome shotgun (WGS) entry which is preliminary data.</text>
</comment>
<dbReference type="AlphaFoldDB" id="A0A0N0Z8G1"/>
<evidence type="ECO:0000256" key="2">
    <source>
        <dbReference type="ARBA" id="ARBA00023235"/>
    </source>
</evidence>
<dbReference type="Proteomes" id="UP000053226">
    <property type="component" value="Unassembled WGS sequence"/>
</dbReference>
<evidence type="ECO:0000313" key="5">
    <source>
        <dbReference type="Proteomes" id="UP000053226"/>
    </source>
</evidence>
<accession>A0A0N0Z8G1</accession>
<dbReference type="OrthoDB" id="9788221at2"/>
<dbReference type="Gene3D" id="3.10.310.10">
    <property type="entry name" value="Diaminopimelate Epimerase, Chain A, domain 1"/>
    <property type="match status" value="2"/>
</dbReference>
<protein>
    <submittedName>
        <fullName evidence="4">Phenazine biosynthesis protein</fullName>
    </submittedName>
</protein>
<evidence type="ECO:0000313" key="4">
    <source>
        <dbReference type="EMBL" id="KPD03377.1"/>
    </source>
</evidence>
<dbReference type="PANTHER" id="PTHR13774:SF39">
    <property type="entry name" value="BIOSYNTHESIS PROTEIN, PUTATIVE-RELATED"/>
    <property type="match status" value="1"/>
</dbReference>
<gene>
    <name evidence="4" type="ORF">M992_1255</name>
</gene>
<name>A0A0N0Z8G1_9GAMM</name>
<dbReference type="Pfam" id="PF02567">
    <property type="entry name" value="PhzC-PhzF"/>
    <property type="match status" value="1"/>
</dbReference>
<dbReference type="PIRSF" id="PIRSF016184">
    <property type="entry name" value="PhzC_PhzF"/>
    <property type="match status" value="1"/>
</dbReference>
<dbReference type="SUPFAM" id="SSF54506">
    <property type="entry name" value="Diaminopimelate epimerase-like"/>
    <property type="match status" value="1"/>
</dbReference>
<dbReference type="PANTHER" id="PTHR13774">
    <property type="entry name" value="PHENAZINE BIOSYNTHESIS PROTEIN"/>
    <property type="match status" value="1"/>
</dbReference>
<sequence length="295" mass="31682">MQNNTTRQMKHDIKVYLVNAFTQNNSGGNPAGVVLFPPNLSTKEKIFIAREVGFSETAFVYSGEDTDFKVDFFTSEGEVDFCGHATLAVFFTLLSLNLVVPGQYKQKTKAGILNVIVSPDDIVMEQALPLRRIGPAIEDIAAALGIHHQVIASTGLPIEIISTGLSDIIVPVPPGILDTLQPDHTAIADLSRKFDAIGFHVFELSNHADITAHCRNFAPLYGINEESATGSASGALGCYLVNHISSSGSHFVLEQGRAMGCSSTIQVMIEEHAKVINQVSVGGQATLIGTKLINY</sequence>
<evidence type="ECO:0000256" key="3">
    <source>
        <dbReference type="PIRSR" id="PIRSR016184-1"/>
    </source>
</evidence>
<organism evidence="4 5">
    <name type="scientific">Moellerella wisconsensis ATCC 35017</name>
    <dbReference type="NCBI Taxonomy" id="1354267"/>
    <lineage>
        <taxon>Bacteria</taxon>
        <taxon>Pseudomonadati</taxon>
        <taxon>Pseudomonadota</taxon>
        <taxon>Gammaproteobacteria</taxon>
        <taxon>Enterobacterales</taxon>
        <taxon>Morganellaceae</taxon>
        <taxon>Moellerella</taxon>
    </lineage>
</organism>
<keyword evidence="5" id="KW-1185">Reference proteome</keyword>